<feature type="domain" description="Helicase ATP-binding" evidence="14">
    <location>
        <begin position="629"/>
        <end position="790"/>
    </location>
</feature>
<dbReference type="InterPro" id="IPR005118">
    <property type="entry name" value="TRCF_C"/>
</dbReference>
<dbReference type="Pfam" id="PF00270">
    <property type="entry name" value="DEAD"/>
    <property type="match status" value="1"/>
</dbReference>
<dbReference type="EC" id="3.6.4.-" evidence="13"/>
<dbReference type="CDD" id="cd17991">
    <property type="entry name" value="DEXHc_TRCF"/>
    <property type="match status" value="1"/>
</dbReference>
<dbReference type="PANTHER" id="PTHR47964:SF1">
    <property type="entry name" value="ATP-DEPENDENT DNA HELICASE HOMOLOG RECG, CHLOROPLASTIC"/>
    <property type="match status" value="1"/>
</dbReference>
<dbReference type="SMART" id="SM00490">
    <property type="entry name" value="HELICc"/>
    <property type="match status" value="1"/>
</dbReference>
<dbReference type="SUPFAM" id="SSF141259">
    <property type="entry name" value="CarD-like"/>
    <property type="match status" value="1"/>
</dbReference>
<proteinExistence type="inferred from homology"/>
<keyword evidence="2 13" id="KW-0963">Cytoplasm</keyword>
<evidence type="ECO:0000259" key="15">
    <source>
        <dbReference type="PROSITE" id="PS51194"/>
    </source>
</evidence>
<dbReference type="PROSITE" id="PS51192">
    <property type="entry name" value="HELICASE_ATP_BIND_1"/>
    <property type="match status" value="1"/>
</dbReference>
<dbReference type="InterPro" id="IPR001650">
    <property type="entry name" value="Helicase_C-like"/>
</dbReference>
<comment type="function">
    <text evidence="13">Couples transcription and DNA repair by recognizing RNA polymerase (RNAP) stalled at DNA lesions. Mediates ATP-dependent release of RNAP and its truncated transcript from the DNA, and recruitment of nucleotide excision repair machinery to the damaged site.</text>
</comment>
<dbReference type="GO" id="GO:0000716">
    <property type="term" value="P:transcription-coupled nucleotide-excision repair, DNA damage recognition"/>
    <property type="evidence" value="ECO:0007669"/>
    <property type="project" value="UniProtKB-UniRule"/>
</dbReference>
<keyword evidence="6" id="KW-0347">Helicase</keyword>
<comment type="similarity">
    <text evidence="11 13">In the C-terminal section; belongs to the helicase family. RecG subfamily.</text>
</comment>
<dbReference type="GO" id="GO:0003678">
    <property type="term" value="F:DNA helicase activity"/>
    <property type="evidence" value="ECO:0007669"/>
    <property type="project" value="TreeGrafter"/>
</dbReference>
<dbReference type="Gene3D" id="3.90.1150.50">
    <property type="entry name" value="Transcription-repair-coupling factor, D7 domain"/>
    <property type="match status" value="1"/>
</dbReference>
<evidence type="ECO:0000313" key="16">
    <source>
        <dbReference type="EMBL" id="EFJ69270.1"/>
    </source>
</evidence>
<dbReference type="PANTHER" id="PTHR47964">
    <property type="entry name" value="ATP-DEPENDENT DNA HELICASE HOMOLOG RECG, CHLOROPLASTIC"/>
    <property type="match status" value="1"/>
</dbReference>
<dbReference type="SUPFAM" id="SSF143517">
    <property type="entry name" value="TRCF domain-like"/>
    <property type="match status" value="1"/>
</dbReference>
<dbReference type="InterPro" id="IPR014001">
    <property type="entry name" value="Helicase_ATP-bd"/>
</dbReference>
<dbReference type="HAMAP" id="MF_00969">
    <property type="entry name" value="TRCF"/>
    <property type="match status" value="1"/>
</dbReference>
<comment type="caution">
    <text evidence="16">The sequence shown here is derived from an EMBL/GenBank/DDBJ whole genome shotgun (WGS) entry which is preliminary data.</text>
</comment>
<evidence type="ECO:0000256" key="8">
    <source>
        <dbReference type="ARBA" id="ARBA00023125"/>
    </source>
</evidence>
<dbReference type="Pfam" id="PF02559">
    <property type="entry name" value="CarD_TRCF_RID"/>
    <property type="match status" value="1"/>
</dbReference>
<dbReference type="InterPro" id="IPR047112">
    <property type="entry name" value="RecG/Mfd"/>
</dbReference>
<evidence type="ECO:0000256" key="10">
    <source>
        <dbReference type="ARBA" id="ARBA00061104"/>
    </source>
</evidence>
<feature type="domain" description="Helicase C-terminal" evidence="15">
    <location>
        <begin position="811"/>
        <end position="965"/>
    </location>
</feature>
<evidence type="ECO:0000256" key="11">
    <source>
        <dbReference type="ARBA" id="ARBA00061399"/>
    </source>
</evidence>
<dbReference type="InterPro" id="IPR036101">
    <property type="entry name" value="CarD-like/TRCF_RID_sf"/>
</dbReference>
<evidence type="ECO:0000256" key="9">
    <source>
        <dbReference type="ARBA" id="ARBA00023204"/>
    </source>
</evidence>
<evidence type="ECO:0000256" key="7">
    <source>
        <dbReference type="ARBA" id="ARBA00022840"/>
    </source>
</evidence>
<dbReference type="EMBL" id="ACGO02000002">
    <property type="protein sequence ID" value="EFJ69270.1"/>
    <property type="molecule type" value="Genomic_DNA"/>
</dbReference>
<dbReference type="SUPFAM" id="SSF52540">
    <property type="entry name" value="P-loop containing nucleoside triphosphate hydrolases"/>
    <property type="match status" value="4"/>
</dbReference>
<dbReference type="SMART" id="SM00982">
    <property type="entry name" value="TRCF"/>
    <property type="match status" value="1"/>
</dbReference>
<dbReference type="PROSITE" id="PS51194">
    <property type="entry name" value="HELICASE_CTER"/>
    <property type="match status" value="1"/>
</dbReference>
<evidence type="ECO:0000256" key="13">
    <source>
        <dbReference type="HAMAP-Rule" id="MF_00969"/>
    </source>
</evidence>
<dbReference type="AlphaFoldDB" id="A0AA87DHJ9"/>
<keyword evidence="4 13" id="KW-0227">DNA damage</keyword>
<dbReference type="InterPro" id="IPR011545">
    <property type="entry name" value="DEAD/DEAH_box_helicase_dom"/>
</dbReference>
<dbReference type="Gene3D" id="3.40.50.11180">
    <property type="match status" value="1"/>
</dbReference>
<dbReference type="Gene3D" id="2.40.10.170">
    <property type="match status" value="1"/>
</dbReference>
<dbReference type="InterPro" id="IPR003711">
    <property type="entry name" value="CarD-like/TRCF_RID"/>
</dbReference>
<keyword evidence="9 13" id="KW-0234">DNA repair</keyword>
<evidence type="ECO:0000256" key="1">
    <source>
        <dbReference type="ARBA" id="ARBA00004496"/>
    </source>
</evidence>
<dbReference type="Gene3D" id="3.40.50.300">
    <property type="entry name" value="P-loop containing nucleotide triphosphate hydrolases"/>
    <property type="match status" value="2"/>
</dbReference>
<evidence type="ECO:0000256" key="6">
    <source>
        <dbReference type="ARBA" id="ARBA00022806"/>
    </source>
</evidence>
<dbReference type="InterPro" id="IPR004576">
    <property type="entry name" value="Mfd"/>
</dbReference>
<dbReference type="NCBIfam" id="TIGR00580">
    <property type="entry name" value="mfd"/>
    <property type="match status" value="1"/>
</dbReference>
<evidence type="ECO:0000256" key="5">
    <source>
        <dbReference type="ARBA" id="ARBA00022801"/>
    </source>
</evidence>
<dbReference type="Pfam" id="PF17757">
    <property type="entry name" value="UvrB_inter"/>
    <property type="match status" value="1"/>
</dbReference>
<protein>
    <recommendedName>
        <fullName evidence="12 13">Transcription-repair-coupling factor</fullName>
        <shortName evidence="13">TRCF</shortName>
        <ecNumber evidence="13">3.6.4.-</ecNumber>
    </recommendedName>
</protein>
<dbReference type="FunFam" id="3.40.50.300:FF:000546">
    <property type="entry name" value="Transcription-repair-coupling factor"/>
    <property type="match status" value="1"/>
</dbReference>
<dbReference type="InterPro" id="IPR027417">
    <property type="entry name" value="P-loop_NTPase"/>
</dbReference>
<dbReference type="Gene3D" id="3.30.2060.10">
    <property type="entry name" value="Penicillin-binding protein 1b domain"/>
    <property type="match status" value="1"/>
</dbReference>
<dbReference type="GO" id="GO:0003684">
    <property type="term" value="F:damaged DNA binding"/>
    <property type="evidence" value="ECO:0007669"/>
    <property type="project" value="InterPro"/>
</dbReference>
<dbReference type="Proteomes" id="UP000003672">
    <property type="component" value="Unassembled WGS sequence"/>
</dbReference>
<dbReference type="GO" id="GO:0005737">
    <property type="term" value="C:cytoplasm"/>
    <property type="evidence" value="ECO:0007669"/>
    <property type="project" value="UniProtKB-SubCell"/>
</dbReference>
<comment type="similarity">
    <text evidence="10 13">In the N-terminal section; belongs to the UvrB family.</text>
</comment>
<dbReference type="RefSeq" id="WP_003649480.1">
    <property type="nucleotide sequence ID" value="NZ_CP040500.1"/>
</dbReference>
<evidence type="ECO:0000256" key="4">
    <source>
        <dbReference type="ARBA" id="ARBA00022763"/>
    </source>
</evidence>
<dbReference type="Pfam" id="PF03461">
    <property type="entry name" value="TRCF"/>
    <property type="match status" value="1"/>
</dbReference>
<organism evidence="16 17">
    <name type="scientific">Lactobacillus paragasseri JV-V03</name>
    <dbReference type="NCBI Taxonomy" id="525326"/>
    <lineage>
        <taxon>Bacteria</taxon>
        <taxon>Bacillati</taxon>
        <taxon>Bacillota</taxon>
        <taxon>Bacilli</taxon>
        <taxon>Lactobacillales</taxon>
        <taxon>Lactobacillaceae</taxon>
        <taxon>Lactobacillus</taxon>
    </lineage>
</organism>
<keyword evidence="5 13" id="KW-0378">Hydrolase</keyword>
<reference evidence="16 17" key="1">
    <citation type="submission" date="2010-06" db="EMBL/GenBank/DDBJ databases">
        <authorList>
            <person name="Muzny D."/>
            <person name="Qin X."/>
            <person name="Buhay C."/>
            <person name="Dugan-Rocha S."/>
            <person name="Ding Y."/>
            <person name="Chen G."/>
            <person name="Hawes A."/>
            <person name="Holder M."/>
            <person name="Jhangiani S."/>
            <person name="Johnson A."/>
            <person name="Khan Z."/>
            <person name="Li Z."/>
            <person name="Liu W."/>
            <person name="Liu X."/>
            <person name="Perez L."/>
            <person name="Shen H."/>
            <person name="Wang Q."/>
            <person name="Watt J."/>
            <person name="Xi L."/>
            <person name="Xin Y."/>
            <person name="Zhou J."/>
            <person name="Deng J."/>
            <person name="Jiang H."/>
            <person name="Liu Y."/>
            <person name="Qu J."/>
            <person name="Song X.-Z."/>
            <person name="Zhang L."/>
            <person name="Villasana D."/>
            <person name="Johnson A."/>
            <person name="Liu J."/>
            <person name="Liyanage D."/>
            <person name="Lorensuhewa L."/>
            <person name="Robinson T."/>
            <person name="Song A."/>
            <person name="Song B.-B."/>
            <person name="Dinh H."/>
            <person name="Thornton R."/>
            <person name="Coyle M."/>
            <person name="Francisco L."/>
            <person name="Jackson L."/>
            <person name="Javaid M."/>
            <person name="Korchina V."/>
            <person name="Kovar C."/>
            <person name="Mata R."/>
            <person name="Mathew T."/>
            <person name="Ngo R."/>
            <person name="Nguyen L."/>
            <person name="Nguyen N."/>
            <person name="Okwuonu G."/>
            <person name="Ongeri F."/>
            <person name="Pham C."/>
            <person name="Simmons D."/>
            <person name="Wilczek-Boney K."/>
            <person name="Hale W."/>
            <person name="Jakkamsetti A."/>
            <person name="Pham P."/>
            <person name="Ruth R."/>
            <person name="San Lucas F."/>
            <person name="Warren J."/>
            <person name="Zhang J."/>
            <person name="Zhao Z."/>
            <person name="Zhou C."/>
            <person name="Zhu D."/>
            <person name="Lee S."/>
            <person name="Bess C."/>
            <person name="Blankenburg K."/>
            <person name="Forbes L."/>
            <person name="Fu Q."/>
            <person name="Gubbala S."/>
            <person name="Hirani K."/>
            <person name="Jayaseelan J.C."/>
            <person name="Lara F."/>
            <person name="Munidasa M."/>
            <person name="Palculict T."/>
            <person name="Patil S."/>
            <person name="Pu L.-L."/>
            <person name="Saada N."/>
            <person name="Tang L."/>
            <person name="Weissenberger G."/>
            <person name="Zhu Y."/>
            <person name="Hemphill L."/>
            <person name="Shang Y."/>
            <person name="Youmans B."/>
            <person name="Ayvaz T."/>
            <person name="Ross M."/>
            <person name="Santibanez J."/>
            <person name="Aqrawi P."/>
            <person name="Gross S."/>
            <person name="Joshi V."/>
            <person name="Fowler G."/>
            <person name="Nazareth L."/>
            <person name="Reid J."/>
            <person name="Worley K."/>
            <person name="Petrosino J."/>
            <person name="Highlander S."/>
            <person name="Gibbs R."/>
        </authorList>
    </citation>
    <scope>NUCLEOTIDE SEQUENCE [LARGE SCALE GENOMIC DNA]</scope>
    <source>
        <strain evidence="16 17">JV-V03</strain>
    </source>
</reference>
<keyword evidence="3 13" id="KW-0547">Nucleotide-binding</keyword>
<name>A0AA87DHJ9_9LACO</name>
<evidence type="ECO:0000259" key="14">
    <source>
        <dbReference type="PROSITE" id="PS51192"/>
    </source>
</evidence>
<evidence type="ECO:0000256" key="3">
    <source>
        <dbReference type="ARBA" id="ARBA00022741"/>
    </source>
</evidence>
<keyword evidence="8 13" id="KW-0238">DNA-binding</keyword>
<dbReference type="Pfam" id="PF00271">
    <property type="entry name" value="Helicase_C"/>
    <property type="match status" value="1"/>
</dbReference>
<dbReference type="SMART" id="SM01058">
    <property type="entry name" value="CarD_TRCF"/>
    <property type="match status" value="1"/>
</dbReference>
<evidence type="ECO:0000256" key="12">
    <source>
        <dbReference type="ARBA" id="ARBA00070128"/>
    </source>
</evidence>
<dbReference type="GO" id="GO:0005524">
    <property type="term" value="F:ATP binding"/>
    <property type="evidence" value="ECO:0007669"/>
    <property type="project" value="UniProtKB-UniRule"/>
</dbReference>
<dbReference type="GO" id="GO:0006355">
    <property type="term" value="P:regulation of DNA-templated transcription"/>
    <property type="evidence" value="ECO:0007669"/>
    <property type="project" value="UniProtKB-UniRule"/>
</dbReference>
<dbReference type="GO" id="GO:0016787">
    <property type="term" value="F:hydrolase activity"/>
    <property type="evidence" value="ECO:0007669"/>
    <property type="project" value="UniProtKB-KW"/>
</dbReference>
<dbReference type="SMART" id="SM00487">
    <property type="entry name" value="DEXDc"/>
    <property type="match status" value="1"/>
</dbReference>
<accession>A0AA87DHJ9</accession>
<dbReference type="InterPro" id="IPR041471">
    <property type="entry name" value="UvrB_inter"/>
</dbReference>
<sequence>MNITELLNKDKDLNNFINKVPKEKRSLLTGVNSGAFSAVLMQMLSTWQRPLILVEDSEDKAQMLLDELGNLLPDNMVFSFPVDATIATQTAIASPDELSQRLQTLQFLTEKRAGIVVVTPQALQYKLSDPRDFTKAKQVFKPEAEFDLDELTAWFTQAGYRRENIVARPGEFARRGDILDVYPLDQENPFRIEFFGDEVDTVKEFDAATQRSLEEKDIVSIGPALDRVFSSRNLHEAVKKIKQDMKKSIAKEENVKNHFVKAIDLLEADGLPENYAFLVDYLLPKSFNLIDYLDKNGLLLFDDWQAIKKNVADVDAQNEAFISEEIKAGAMLNSQKLRHNFEQVVQKVKQAQVIFSLFQKGMGRLKFDQILNFTTREVQQFFSQMPLIKSELKRFANEENTVILQADSATRAKQITQNLVDYGVDLPIVKSDQILIKKAQITVGDFAHGFALPSLNLVYLTERELFNQRPHHRKRIKTLENAQRLRNYNELKPGDYVVHVNHGIGRFEGIKTLDVDGKKRDYITITYQHHDQLFVPADQLGLVQKYVASEGKVPHINKLGSAEWAKTKKRVQSKVEDIADDLIELYAKRESEKGFAFSPDDDLQKEFEDAFPYPETPDQLRSIREIKADMESPKPMDRLLVGDVGFGKTEVALRAAFKAIRDGKQVAFLAPTTILAQQHFETMQDRFKNFPVNCALLSRFQTPAEVKEIIEGVKNGQIDMVVGTHRLLSKDVKFKDLGLLIVDEEQRFGVKHKERLKELKANIDVLTLTATPIPRTLHMSMVGVRDLSVMETPPTNRYPIQTYVMEEMPSVVREAVLREMKRNGQVFFLHNRIDDIDKVVSRLEELIPEAKIEYIHGRMSENQMEDIMYRFSRNEFDILVTTTIIETGVDMPNVNTMIVENADHYGLSQLYQLRGRIGRSARLAYAYFLYQPNKVLTEIGEKRLSAIRDFTELGSGFKIAMRDLSIRGAGNMLGKQQHGFIDSVGYDLYAQMLDDAIKKRKGKKVAVKSNAEVQFNLEAYIPDDYIADQEQKIEFYKKIKGINDQKEAESIADELIDRFGDYPLAVENLLNVSKVKADADLAQVVAINQKSDDKLQVIFNNRASEELEGPNIFKALEHVSLRARINMDPQKRMNVMLELEKKMSTRQLFNELHVFLAAASDIVQSIERKIK</sequence>
<dbReference type="InterPro" id="IPR037235">
    <property type="entry name" value="TRCF-like_C_D7"/>
</dbReference>
<keyword evidence="7 13" id="KW-0067">ATP-binding</keyword>
<gene>
    <name evidence="13 16" type="primary">mfd</name>
    <name evidence="16" type="ORF">HMPREF0514_11340</name>
</gene>
<evidence type="ECO:0000256" key="2">
    <source>
        <dbReference type="ARBA" id="ARBA00022490"/>
    </source>
</evidence>
<evidence type="ECO:0000313" key="17">
    <source>
        <dbReference type="Proteomes" id="UP000003672"/>
    </source>
</evidence>
<comment type="subcellular location">
    <subcellularLocation>
        <location evidence="1 13">Cytoplasm</location>
    </subcellularLocation>
</comment>